<dbReference type="GO" id="GO:0003735">
    <property type="term" value="F:structural constituent of ribosome"/>
    <property type="evidence" value="ECO:0007669"/>
    <property type="project" value="InterPro"/>
</dbReference>
<dbReference type="InterPro" id="IPR000754">
    <property type="entry name" value="Ribosomal_uS9"/>
</dbReference>
<dbReference type="AlphaFoldDB" id="A0A097KQL0"/>
<dbReference type="Gene3D" id="3.30.230.10">
    <property type="match status" value="1"/>
</dbReference>
<dbReference type="InterPro" id="IPR014721">
    <property type="entry name" value="Ribsml_uS5_D2-typ_fold_subgr"/>
</dbReference>
<accession>A0A097KQL0</accession>
<dbReference type="SUPFAM" id="SSF54211">
    <property type="entry name" value="Ribosomal protein S5 domain 2-like"/>
    <property type="match status" value="1"/>
</dbReference>
<organism evidence="6">
    <name type="scientific">Dicloster acuatus</name>
    <dbReference type="NCBI Taxonomy" id="91190"/>
    <lineage>
        <taxon>Eukaryota</taxon>
        <taxon>Viridiplantae</taxon>
        <taxon>Chlorophyta</taxon>
        <taxon>core chlorophytes</taxon>
        <taxon>Trebouxiophyceae</taxon>
        <taxon>Chlorellales</taxon>
        <taxon>Chlorellaceae</taxon>
        <taxon>Dicloster</taxon>
    </lineage>
</organism>
<dbReference type="GeneID" id="22161038"/>
<comment type="similarity">
    <text evidence="1 5">Belongs to the universal ribosomal protein uS9 family.</text>
</comment>
<geneLocation type="chloroplast" evidence="6"/>
<evidence type="ECO:0000256" key="3">
    <source>
        <dbReference type="ARBA" id="ARBA00023274"/>
    </source>
</evidence>
<dbReference type="NCBIfam" id="NF001099">
    <property type="entry name" value="PRK00132.1"/>
    <property type="match status" value="1"/>
</dbReference>
<keyword evidence="3 5" id="KW-0687">Ribonucleoprotein</keyword>
<name>A0A097KQL0_9CHLO</name>
<dbReference type="EMBL" id="KM462885">
    <property type="protein sequence ID" value="AIT95455.1"/>
    <property type="molecule type" value="Genomic_DNA"/>
</dbReference>
<dbReference type="GO" id="GO:0009507">
    <property type="term" value="C:chloroplast"/>
    <property type="evidence" value="ECO:0007669"/>
    <property type="project" value="UniProtKB-SubCell"/>
</dbReference>
<protein>
    <recommendedName>
        <fullName evidence="4 5">Small ribosomal subunit protein uS9c</fullName>
    </recommendedName>
</protein>
<keyword evidence="6" id="KW-0150">Chloroplast</keyword>
<dbReference type="HAMAP" id="MF_00532_B">
    <property type="entry name" value="Ribosomal_uS9_B"/>
    <property type="match status" value="1"/>
</dbReference>
<keyword evidence="2 5" id="KW-0689">Ribosomal protein</keyword>
<reference evidence="6" key="1">
    <citation type="journal article" date="2014" name="BMC Evol. Biol.">
        <title>Chloroplast phylogenomic analysis resolves deep-level relationships within the green algal class Trebouxiophyceae.</title>
        <authorList>
            <person name="Lemieux C."/>
            <person name="Otis C."/>
            <person name="Turmel M."/>
        </authorList>
    </citation>
    <scope>NUCLEOTIDE SEQUENCE</scope>
</reference>
<dbReference type="InterPro" id="IPR020568">
    <property type="entry name" value="Ribosomal_Su5_D2-typ_SF"/>
</dbReference>
<dbReference type="Pfam" id="PF00380">
    <property type="entry name" value="Ribosomal_S9"/>
    <property type="match status" value="1"/>
</dbReference>
<evidence type="ECO:0000256" key="2">
    <source>
        <dbReference type="ARBA" id="ARBA00022980"/>
    </source>
</evidence>
<dbReference type="PANTHER" id="PTHR21569">
    <property type="entry name" value="RIBOSOMAL PROTEIN S9"/>
    <property type="match status" value="1"/>
</dbReference>
<gene>
    <name evidence="5 6" type="primary">rps9</name>
</gene>
<comment type="subcellular location">
    <subcellularLocation>
        <location evidence="5">Plastid</location>
        <location evidence="5">Chloroplast</location>
    </subcellularLocation>
</comment>
<dbReference type="GO" id="GO:0015935">
    <property type="term" value="C:small ribosomal subunit"/>
    <property type="evidence" value="ECO:0007669"/>
    <property type="project" value="TreeGrafter"/>
</dbReference>
<dbReference type="InterPro" id="IPR023035">
    <property type="entry name" value="Ribosomal_uS9_bac/plastid"/>
</dbReference>
<dbReference type="RefSeq" id="YP_009106623.1">
    <property type="nucleotide sequence ID" value="NC_025546.1"/>
</dbReference>
<evidence type="ECO:0000256" key="1">
    <source>
        <dbReference type="ARBA" id="ARBA00005251"/>
    </source>
</evidence>
<evidence type="ECO:0000313" key="6">
    <source>
        <dbReference type="EMBL" id="AIT95455.1"/>
    </source>
</evidence>
<keyword evidence="6" id="KW-0934">Plastid</keyword>
<dbReference type="PANTHER" id="PTHR21569:SF1">
    <property type="entry name" value="SMALL RIBOSOMAL SUBUNIT PROTEIN US9M"/>
    <property type="match status" value="1"/>
</dbReference>
<proteinExistence type="inferred from homology"/>
<evidence type="ECO:0000256" key="4">
    <source>
        <dbReference type="ARBA" id="ARBA00035152"/>
    </source>
</evidence>
<sequence>MIQPTIGVVRSGGRKTANVCVKLVPSSSSQIIVNGKPASIYFQENAVYLQTIFTAYELVKIESQLLKISTKYDAFIQVNGGGLSAQSQAIRLALCKAFLEIYPHLRTYFKKRGFLTRDARIKERRKYGLKKARKAPQFSKR</sequence>
<dbReference type="GO" id="GO:0006412">
    <property type="term" value="P:translation"/>
    <property type="evidence" value="ECO:0007669"/>
    <property type="project" value="UniProtKB-UniRule"/>
</dbReference>
<evidence type="ECO:0000256" key="5">
    <source>
        <dbReference type="HAMAP-Rule" id="MF_00532"/>
    </source>
</evidence>
<dbReference type="GO" id="GO:0003723">
    <property type="term" value="F:RNA binding"/>
    <property type="evidence" value="ECO:0007669"/>
    <property type="project" value="TreeGrafter"/>
</dbReference>